<evidence type="ECO:0000256" key="3">
    <source>
        <dbReference type="ARBA" id="ARBA00021495"/>
    </source>
</evidence>
<dbReference type="Gene3D" id="3.30.565.10">
    <property type="entry name" value="Histidine kinase-like ATPase, C-terminal domain"/>
    <property type="match status" value="1"/>
</dbReference>
<keyword evidence="5 12" id="KW-0597">Phosphoprotein</keyword>
<dbReference type="Proteomes" id="UP000184603">
    <property type="component" value="Unassembled WGS sequence"/>
</dbReference>
<keyword evidence="10" id="KW-0902">Two-component regulatory system</keyword>
<dbReference type="Gene3D" id="1.10.287.560">
    <property type="entry name" value="Histidine kinase CheA-like, homodimeric domain"/>
    <property type="match status" value="1"/>
</dbReference>
<accession>A0A1M7YLA5</accession>
<evidence type="ECO:0000313" key="16">
    <source>
        <dbReference type="EMBL" id="SHO53385.1"/>
    </source>
</evidence>
<reference evidence="16 17" key="1">
    <citation type="submission" date="2016-12" db="EMBL/GenBank/DDBJ databases">
        <authorList>
            <person name="Song W.-J."/>
            <person name="Kurnit D.M."/>
        </authorList>
    </citation>
    <scope>NUCLEOTIDE SEQUENCE [LARGE SCALE GENOMIC DNA]</scope>
    <source>
        <strain evidence="16 17">DSM 18488</strain>
    </source>
</reference>
<dbReference type="CDD" id="cd00088">
    <property type="entry name" value="HPT"/>
    <property type="match status" value="1"/>
</dbReference>
<evidence type="ECO:0000256" key="7">
    <source>
        <dbReference type="ARBA" id="ARBA00022741"/>
    </source>
</evidence>
<evidence type="ECO:0000259" key="13">
    <source>
        <dbReference type="PROSITE" id="PS50109"/>
    </source>
</evidence>
<dbReference type="RefSeq" id="WP_073616958.1">
    <property type="nucleotide sequence ID" value="NZ_FRFE01000053.1"/>
</dbReference>
<evidence type="ECO:0000256" key="9">
    <source>
        <dbReference type="ARBA" id="ARBA00022840"/>
    </source>
</evidence>
<dbReference type="InterPro" id="IPR037006">
    <property type="entry name" value="CheA-like_homodim_sf"/>
</dbReference>
<dbReference type="InterPro" id="IPR036641">
    <property type="entry name" value="HPT_dom_sf"/>
</dbReference>
<dbReference type="EMBL" id="FRFE01000053">
    <property type="protein sequence ID" value="SHO53385.1"/>
    <property type="molecule type" value="Genomic_DNA"/>
</dbReference>
<feature type="domain" description="HPt" evidence="15">
    <location>
        <begin position="3"/>
        <end position="107"/>
    </location>
</feature>
<dbReference type="PANTHER" id="PTHR43395:SF10">
    <property type="entry name" value="CHEMOTAXIS PROTEIN CHEA"/>
    <property type="match status" value="1"/>
</dbReference>
<keyword evidence="7" id="KW-0547">Nucleotide-binding</keyword>
<dbReference type="InterPro" id="IPR004358">
    <property type="entry name" value="Sig_transdc_His_kin-like_C"/>
</dbReference>
<gene>
    <name evidence="16" type="ORF">SAMN02745220_05094</name>
</gene>
<dbReference type="AlphaFoldDB" id="A0A1M7YLA5"/>
<keyword evidence="4" id="KW-0145">Chemotaxis</keyword>
<dbReference type="InterPro" id="IPR051315">
    <property type="entry name" value="Bact_Chemotaxis_CheA"/>
</dbReference>
<dbReference type="Pfam" id="PF02518">
    <property type="entry name" value="HATPase_c"/>
    <property type="match status" value="1"/>
</dbReference>
<dbReference type="PROSITE" id="PS50851">
    <property type="entry name" value="CHEW"/>
    <property type="match status" value="1"/>
</dbReference>
<dbReference type="FunFam" id="3.30.565.10:FF:000016">
    <property type="entry name" value="Chemotaxis protein CheA, putative"/>
    <property type="match status" value="1"/>
</dbReference>
<keyword evidence="17" id="KW-1185">Reference proteome</keyword>
<dbReference type="CDD" id="cd00731">
    <property type="entry name" value="CheA_reg"/>
    <property type="match status" value="1"/>
</dbReference>
<evidence type="ECO:0000256" key="10">
    <source>
        <dbReference type="ARBA" id="ARBA00023012"/>
    </source>
</evidence>
<dbReference type="SUPFAM" id="SSF47226">
    <property type="entry name" value="Histidine-containing phosphotransfer domain, HPT domain"/>
    <property type="match status" value="1"/>
</dbReference>
<dbReference type="Pfam" id="PF01584">
    <property type="entry name" value="CheW"/>
    <property type="match status" value="1"/>
</dbReference>
<dbReference type="InterPro" id="IPR008207">
    <property type="entry name" value="Sig_transdc_His_kin_Hpt_dom"/>
</dbReference>
<dbReference type="SUPFAM" id="SSF55874">
    <property type="entry name" value="ATPase domain of HSP90 chaperone/DNA topoisomerase II/histidine kinase"/>
    <property type="match status" value="1"/>
</dbReference>
<evidence type="ECO:0000259" key="15">
    <source>
        <dbReference type="PROSITE" id="PS50894"/>
    </source>
</evidence>
<dbReference type="InterPro" id="IPR005467">
    <property type="entry name" value="His_kinase_dom"/>
</dbReference>
<dbReference type="PROSITE" id="PS50894">
    <property type="entry name" value="HPT"/>
    <property type="match status" value="1"/>
</dbReference>
<dbReference type="InterPro" id="IPR036890">
    <property type="entry name" value="HATPase_C_sf"/>
</dbReference>
<dbReference type="SMART" id="SM00387">
    <property type="entry name" value="HATPase_c"/>
    <property type="match status" value="1"/>
</dbReference>
<dbReference type="PANTHER" id="PTHR43395">
    <property type="entry name" value="SENSOR HISTIDINE KINASE CHEA"/>
    <property type="match status" value="1"/>
</dbReference>
<comment type="function">
    <text evidence="11">Involved in the transmission of sensory signals from the chemoreceptors to the flagellar motors. CheA is autophosphorylated; it can transfer its phosphate group to either CheB or CheY.</text>
</comment>
<dbReference type="SMART" id="SM00073">
    <property type="entry name" value="HPT"/>
    <property type="match status" value="1"/>
</dbReference>
<dbReference type="GO" id="GO:0005737">
    <property type="term" value="C:cytoplasm"/>
    <property type="evidence" value="ECO:0007669"/>
    <property type="project" value="InterPro"/>
</dbReference>
<name>A0A1M7YLA5_9BACT</name>
<dbReference type="GO" id="GO:0006935">
    <property type="term" value="P:chemotaxis"/>
    <property type="evidence" value="ECO:0007669"/>
    <property type="project" value="UniProtKB-KW"/>
</dbReference>
<dbReference type="SMART" id="SM00260">
    <property type="entry name" value="CheW"/>
    <property type="match status" value="1"/>
</dbReference>
<dbReference type="InterPro" id="IPR037257">
    <property type="entry name" value="T2SS_E_N_sf"/>
</dbReference>
<dbReference type="EC" id="2.7.13.3" evidence="2"/>
<dbReference type="OrthoDB" id="9803176at2"/>
<dbReference type="GO" id="GO:0005524">
    <property type="term" value="F:ATP binding"/>
    <property type="evidence" value="ECO:0007669"/>
    <property type="project" value="UniProtKB-KW"/>
</dbReference>
<evidence type="ECO:0000256" key="1">
    <source>
        <dbReference type="ARBA" id="ARBA00000085"/>
    </source>
</evidence>
<protein>
    <recommendedName>
        <fullName evidence="3">Chemotaxis protein CheA</fullName>
        <ecNumber evidence="2">2.7.13.3</ecNumber>
    </recommendedName>
</protein>
<feature type="modified residue" description="Phosphohistidine" evidence="12">
    <location>
        <position position="50"/>
    </location>
</feature>
<dbReference type="InterPro" id="IPR002545">
    <property type="entry name" value="CheW-lke_dom"/>
</dbReference>
<dbReference type="InterPro" id="IPR036061">
    <property type="entry name" value="CheW-like_dom_sf"/>
</dbReference>
<sequence length="714" mass="79180">MSDAQGLDAGRAVFLVEATEILEQLEESLLELEESPDNSELVGSVFRALHTIKGSGAMFGFDRVSLFTHEVETVFDEVRSGKMEVSRELIDLTLTSRDIIRGMLDSDQGEDTALDEEAQRVVTSLKKLSSPTPAAKEIPVPQEDAVYEKADKEEATLTTWRIRFKPPEDIFSTGTNPLFLLEDLRELGDCDMVSMTDEIPRLSELDPERLYFGWDILLTTDKGRDAIEDVFIFIGEDSDLKIEPVEHHNMPDEEDAQDKLLRLGDILVMRGELDREQLSKAVDSQKRLGEILVEKGLVTADKIDAALREQNHLKKAKAKVKEQSKQKPVIDSSIRVPSSKLDELVNLVGELVTVQARLSQLANGGEDGQLKFLAEEVERLSAELRDNTMNIRMVPIGATFTKFRRLVRDLSSDLGREVVLTTVGEETELDKTVIEKLNDPMVHLIRNALDHGVEPPDKRAASGKNREGSIHLEAEHSGAHVFIRVRDDGAGINKEKIRKKAIERGLMEEGVDISDDELYSFIFSPGFSTAVVVSSVSGRGVGMDVVRTNIDALRGSVDVKSVEGEGTTVTLKIPLTLAIIEGLLTRVGDERYVLPLSAVEECVELVEDEAGASRGRNLAHIRGELIPYVHLRRHFNIQGKRAAIEQIVITHIDGHRIGFVVDEVIGQHQTVIKNLGHMYRNVKEISGATILGDGTLALILDVPCLVQEVQNNQL</sequence>
<keyword evidence="8 16" id="KW-0418">Kinase</keyword>
<organism evidence="16 17">
    <name type="scientific">Desulfopila aestuarii DSM 18488</name>
    <dbReference type="NCBI Taxonomy" id="1121416"/>
    <lineage>
        <taxon>Bacteria</taxon>
        <taxon>Pseudomonadati</taxon>
        <taxon>Thermodesulfobacteriota</taxon>
        <taxon>Desulfobulbia</taxon>
        <taxon>Desulfobulbales</taxon>
        <taxon>Desulfocapsaceae</taxon>
        <taxon>Desulfopila</taxon>
    </lineage>
</organism>
<dbReference type="Gene3D" id="2.30.30.40">
    <property type="entry name" value="SH3 Domains"/>
    <property type="match status" value="1"/>
</dbReference>
<keyword evidence="6" id="KW-0808">Transferase</keyword>
<evidence type="ECO:0000259" key="14">
    <source>
        <dbReference type="PROSITE" id="PS50851"/>
    </source>
</evidence>
<dbReference type="Gene3D" id="1.20.120.160">
    <property type="entry name" value="HPT domain"/>
    <property type="match status" value="1"/>
</dbReference>
<evidence type="ECO:0000313" key="17">
    <source>
        <dbReference type="Proteomes" id="UP000184603"/>
    </source>
</evidence>
<dbReference type="FunFam" id="2.30.30.40:FF:000048">
    <property type="entry name" value="Chemotaxis protein CheA, putative"/>
    <property type="match status" value="1"/>
</dbReference>
<proteinExistence type="predicted"/>
<dbReference type="GO" id="GO:0000155">
    <property type="term" value="F:phosphorelay sensor kinase activity"/>
    <property type="evidence" value="ECO:0007669"/>
    <property type="project" value="InterPro"/>
</dbReference>
<dbReference type="SUPFAM" id="SSF160246">
    <property type="entry name" value="EspE N-terminal domain-like"/>
    <property type="match status" value="1"/>
</dbReference>
<dbReference type="InterPro" id="IPR003594">
    <property type="entry name" value="HATPase_dom"/>
</dbReference>
<dbReference type="SUPFAM" id="SSF50341">
    <property type="entry name" value="CheW-like"/>
    <property type="match status" value="1"/>
</dbReference>
<dbReference type="FunFam" id="1.20.120.160:FF:000008">
    <property type="entry name" value="Chemotaxis sensor histidine kinase CheA"/>
    <property type="match status" value="1"/>
</dbReference>
<keyword evidence="9" id="KW-0067">ATP-binding</keyword>
<evidence type="ECO:0000256" key="5">
    <source>
        <dbReference type="ARBA" id="ARBA00022553"/>
    </source>
</evidence>
<evidence type="ECO:0000256" key="11">
    <source>
        <dbReference type="ARBA" id="ARBA00035100"/>
    </source>
</evidence>
<dbReference type="PROSITE" id="PS50109">
    <property type="entry name" value="HIS_KIN"/>
    <property type="match status" value="1"/>
</dbReference>
<evidence type="ECO:0000256" key="6">
    <source>
        <dbReference type="ARBA" id="ARBA00022679"/>
    </source>
</evidence>
<evidence type="ECO:0000256" key="12">
    <source>
        <dbReference type="PROSITE-ProRule" id="PRU00110"/>
    </source>
</evidence>
<dbReference type="PRINTS" id="PR00344">
    <property type="entry name" value="BCTRLSENSOR"/>
</dbReference>
<evidence type="ECO:0000256" key="4">
    <source>
        <dbReference type="ARBA" id="ARBA00022500"/>
    </source>
</evidence>
<dbReference type="Pfam" id="PF02895">
    <property type="entry name" value="H-kinase_dim"/>
    <property type="match status" value="1"/>
</dbReference>
<dbReference type="SMART" id="SM01231">
    <property type="entry name" value="H-kinase_dim"/>
    <property type="match status" value="1"/>
</dbReference>
<evidence type="ECO:0000256" key="8">
    <source>
        <dbReference type="ARBA" id="ARBA00022777"/>
    </source>
</evidence>
<dbReference type="SUPFAM" id="SSF47384">
    <property type="entry name" value="Homodimeric domain of signal transducing histidine kinase"/>
    <property type="match status" value="1"/>
</dbReference>
<dbReference type="InterPro" id="IPR036097">
    <property type="entry name" value="HisK_dim/P_sf"/>
</dbReference>
<dbReference type="InterPro" id="IPR004105">
    <property type="entry name" value="CheA-like_dim"/>
</dbReference>
<dbReference type="STRING" id="1121416.SAMN02745220_05094"/>
<comment type="catalytic activity">
    <reaction evidence="1">
        <text>ATP + protein L-histidine = ADP + protein N-phospho-L-histidine.</text>
        <dbReference type="EC" id="2.7.13.3"/>
    </reaction>
</comment>
<evidence type="ECO:0000256" key="2">
    <source>
        <dbReference type="ARBA" id="ARBA00012438"/>
    </source>
</evidence>
<feature type="domain" description="Histidine kinase" evidence="13">
    <location>
        <begin position="329"/>
        <end position="577"/>
    </location>
</feature>
<dbReference type="Pfam" id="PF01627">
    <property type="entry name" value="Hpt"/>
    <property type="match status" value="1"/>
</dbReference>
<feature type="domain" description="CheW-like" evidence="14">
    <location>
        <begin position="579"/>
        <end position="711"/>
    </location>
</feature>